<dbReference type="KEGG" id="sna:Snas_4605"/>
<organism evidence="3 4">
    <name type="scientific">Stackebrandtia nassauensis (strain DSM 44728 / CIP 108903 / NRRL B-16338 / NBRC 102104 / LLR-40K-21)</name>
    <dbReference type="NCBI Taxonomy" id="446470"/>
    <lineage>
        <taxon>Bacteria</taxon>
        <taxon>Bacillati</taxon>
        <taxon>Actinomycetota</taxon>
        <taxon>Actinomycetes</taxon>
        <taxon>Glycomycetales</taxon>
        <taxon>Glycomycetaceae</taxon>
        <taxon>Stackebrandtia</taxon>
    </lineage>
</organism>
<feature type="transmembrane region" description="Helical" evidence="2">
    <location>
        <begin position="155"/>
        <end position="177"/>
    </location>
</feature>
<name>D3Q6K6_STANL</name>
<proteinExistence type="predicted"/>
<protein>
    <submittedName>
        <fullName evidence="3">Uncharacterized protein</fullName>
    </submittedName>
</protein>
<dbReference type="AlphaFoldDB" id="D3Q6K6"/>
<dbReference type="HOGENOM" id="CLU_112849_0_0_11"/>
<keyword evidence="2" id="KW-0812">Transmembrane</keyword>
<evidence type="ECO:0000256" key="2">
    <source>
        <dbReference type="SAM" id="Phobius"/>
    </source>
</evidence>
<sequence>MSGMPIQIAGIPLHPLIVHAPIVLVPLFVLLVLLYVVIPPIRRHIGWAVFTLTILAPATVFLARLSGEEFRTAKIFADAATEINKHEGYSTVLFWLLVAIAPITWLFAALERGRRTARARREDSYTPVASDGDDDSATTRKLSASDDDPASKGRVIVMVVLGLVMLGLAGVSAYYAYKTGDSGARMAWEDTPLDK</sequence>
<feature type="transmembrane region" description="Helical" evidence="2">
    <location>
        <begin position="92"/>
        <end position="110"/>
    </location>
</feature>
<reference evidence="3 4" key="1">
    <citation type="journal article" date="2009" name="Stand. Genomic Sci.">
        <title>Complete genome sequence of Stackebrandtia nassauensis type strain (LLR-40K-21).</title>
        <authorList>
            <person name="Munk C."/>
            <person name="Lapidus A."/>
            <person name="Copeland A."/>
            <person name="Jando M."/>
            <person name="Mayilraj S."/>
            <person name="Glavina Del Rio T."/>
            <person name="Nolan M."/>
            <person name="Chen F."/>
            <person name="Lucas S."/>
            <person name="Tice H."/>
            <person name="Cheng J.F."/>
            <person name="Han C."/>
            <person name="Detter J.C."/>
            <person name="Bruce D."/>
            <person name="Goodwin L."/>
            <person name="Chain P."/>
            <person name="Pitluck S."/>
            <person name="Goker M."/>
            <person name="Ovchinikova G."/>
            <person name="Pati A."/>
            <person name="Ivanova N."/>
            <person name="Mavromatis K."/>
            <person name="Chen A."/>
            <person name="Palaniappan K."/>
            <person name="Land M."/>
            <person name="Hauser L."/>
            <person name="Chang Y.J."/>
            <person name="Jeffries C.D."/>
            <person name="Bristow J."/>
            <person name="Eisen J.A."/>
            <person name="Markowitz V."/>
            <person name="Hugenholtz P."/>
            <person name="Kyrpides N.C."/>
            <person name="Klenk H.P."/>
        </authorList>
    </citation>
    <scope>NUCLEOTIDE SEQUENCE [LARGE SCALE GENOMIC DNA]</scope>
    <source>
        <strain evidence="4">DSM 44728 / CIP 108903 / NRRL B-16338 / NBRC 102104 / LLR-40K-21</strain>
    </source>
</reference>
<keyword evidence="2" id="KW-1133">Transmembrane helix</keyword>
<gene>
    <name evidence="3" type="ordered locus">Snas_4605</name>
</gene>
<evidence type="ECO:0000313" key="3">
    <source>
        <dbReference type="EMBL" id="ADD44249.1"/>
    </source>
</evidence>
<feature type="region of interest" description="Disordered" evidence="1">
    <location>
        <begin position="121"/>
        <end position="149"/>
    </location>
</feature>
<evidence type="ECO:0000256" key="1">
    <source>
        <dbReference type="SAM" id="MobiDB-lite"/>
    </source>
</evidence>
<dbReference type="STRING" id="446470.Snas_4605"/>
<evidence type="ECO:0000313" key="4">
    <source>
        <dbReference type="Proteomes" id="UP000000844"/>
    </source>
</evidence>
<keyword evidence="4" id="KW-1185">Reference proteome</keyword>
<dbReference type="Proteomes" id="UP000000844">
    <property type="component" value="Chromosome"/>
</dbReference>
<keyword evidence="2" id="KW-0472">Membrane</keyword>
<dbReference type="EMBL" id="CP001778">
    <property type="protein sequence ID" value="ADD44249.1"/>
    <property type="molecule type" value="Genomic_DNA"/>
</dbReference>
<feature type="transmembrane region" description="Helical" evidence="2">
    <location>
        <begin position="45"/>
        <end position="63"/>
    </location>
</feature>
<feature type="transmembrane region" description="Helical" evidence="2">
    <location>
        <begin position="16"/>
        <end position="38"/>
    </location>
</feature>
<dbReference type="eggNOG" id="ENOG5031XDZ">
    <property type="taxonomic scope" value="Bacteria"/>
</dbReference>
<accession>D3Q6K6</accession>